<keyword evidence="3" id="KW-0472">Membrane</keyword>
<dbReference type="PANTHER" id="PTHR33392:SF6">
    <property type="entry name" value="POLYISOPRENYL-TEICHOIC ACID--PEPTIDOGLYCAN TEICHOIC ACID TRANSFERASE TAGU"/>
    <property type="match status" value="1"/>
</dbReference>
<evidence type="ECO:0000259" key="4">
    <source>
        <dbReference type="Pfam" id="PF03816"/>
    </source>
</evidence>
<reference evidence="5 6" key="1">
    <citation type="submission" date="2024-11" db="EMBL/GenBank/DDBJ databases">
        <authorList>
            <person name="Heng Y.C."/>
            <person name="Lim A.C.H."/>
            <person name="Lee J.K.Y."/>
            <person name="Kittelmann S."/>
        </authorList>
    </citation>
    <scope>NUCLEOTIDE SEQUENCE [LARGE SCALE GENOMIC DNA]</scope>
    <source>
        <strain evidence="5 6">WILCCON 0185</strain>
    </source>
</reference>
<dbReference type="Pfam" id="PF03816">
    <property type="entry name" value="LytR_cpsA_psr"/>
    <property type="match status" value="1"/>
</dbReference>
<evidence type="ECO:0000313" key="5">
    <source>
        <dbReference type="EMBL" id="MFL0246198.1"/>
    </source>
</evidence>
<dbReference type="Gene3D" id="3.40.630.190">
    <property type="entry name" value="LCP protein"/>
    <property type="match status" value="1"/>
</dbReference>
<dbReference type="PANTHER" id="PTHR33392">
    <property type="entry name" value="POLYISOPRENYL-TEICHOIC ACID--PEPTIDOGLYCAN TEICHOIC ACID TRANSFERASE TAGU"/>
    <property type="match status" value="1"/>
</dbReference>
<keyword evidence="3" id="KW-1133">Transmembrane helix</keyword>
<comment type="similarity">
    <text evidence="1">Belongs to the LytR/CpsA/Psr (LCP) family.</text>
</comment>
<name>A0ABW8T0W1_9CLOT</name>
<feature type="compositionally biased region" description="Low complexity" evidence="2">
    <location>
        <begin position="415"/>
        <end position="437"/>
    </location>
</feature>
<evidence type="ECO:0000256" key="3">
    <source>
        <dbReference type="SAM" id="Phobius"/>
    </source>
</evidence>
<organism evidence="5 6">
    <name type="scientific">Candidatus Clostridium stratigraminis</name>
    <dbReference type="NCBI Taxonomy" id="3381661"/>
    <lineage>
        <taxon>Bacteria</taxon>
        <taxon>Bacillati</taxon>
        <taxon>Bacillota</taxon>
        <taxon>Clostridia</taxon>
        <taxon>Eubacteriales</taxon>
        <taxon>Clostridiaceae</taxon>
        <taxon>Clostridium</taxon>
    </lineage>
</organism>
<comment type="caution">
    <text evidence="5">The sequence shown here is derived from an EMBL/GenBank/DDBJ whole genome shotgun (WGS) entry which is preliminary data.</text>
</comment>
<keyword evidence="6" id="KW-1185">Reference proteome</keyword>
<dbReference type="EMBL" id="JBJHZZ010000001">
    <property type="protein sequence ID" value="MFL0246198.1"/>
    <property type="molecule type" value="Genomic_DNA"/>
</dbReference>
<accession>A0ABW8T0W1</accession>
<proteinExistence type="inferred from homology"/>
<dbReference type="InterPro" id="IPR050922">
    <property type="entry name" value="LytR/CpsA/Psr_CW_biosynth"/>
</dbReference>
<feature type="transmembrane region" description="Helical" evidence="3">
    <location>
        <begin position="12"/>
        <end position="35"/>
    </location>
</feature>
<evidence type="ECO:0000256" key="2">
    <source>
        <dbReference type="SAM" id="MobiDB-lite"/>
    </source>
</evidence>
<dbReference type="PROSITE" id="PS51257">
    <property type="entry name" value="PROKAR_LIPOPROTEIN"/>
    <property type="match status" value="1"/>
</dbReference>
<feature type="domain" description="Cell envelope-related transcriptional attenuator" evidence="4">
    <location>
        <begin position="94"/>
        <end position="248"/>
    </location>
</feature>
<dbReference type="RefSeq" id="WP_406768650.1">
    <property type="nucleotide sequence ID" value="NZ_JBJHZZ010000001.1"/>
</dbReference>
<evidence type="ECO:0000313" key="6">
    <source>
        <dbReference type="Proteomes" id="UP001623591"/>
    </source>
</evidence>
<sequence length="437" mass="48681">MGKLKKLFKEKRLIMIGICSFIVVIAVVLSCYLYIKHIYNKNMLVVVPTAENNNTVPEISSEPVETETNYGEETDIVNVLLVGVDTRGAFNDSRTDSIIIATIDPSTKKVKLTSLMRDMYVVIPGKGYNKINAAFEIGGIDLLKKTIKYNFGLNVDKNIAIDFQGFQSLIDNLDGVELDVKDYEVKEINKYIKEVNGANSTLIQSPGMQKLNGQQALSYCRIRKVGNNDYERTDRQRRVLSLLLSKVKDTSVLSYPKLYSTMSQYVKTNIPFEDMLKIVYTVYKFGDSTTDNLRLPADGYFKDTSINGQSVLIPNLKYSATALYKFIYNTVPSNLKVPDNSAVYNKKPEDTSQSNNQAPNKEATQGKAPEQVPTKPNTQNPDPNNPQQNTQTQTPSDNTNTNTNTNTEGQNPSDNSNKNTTPSQQTNTPNGANNTAP</sequence>
<dbReference type="Proteomes" id="UP001623591">
    <property type="component" value="Unassembled WGS sequence"/>
</dbReference>
<dbReference type="InterPro" id="IPR004474">
    <property type="entry name" value="LytR_CpsA_psr"/>
</dbReference>
<protein>
    <submittedName>
        <fullName evidence="5">LCP family protein</fullName>
    </submittedName>
</protein>
<feature type="compositionally biased region" description="Low complexity" evidence="2">
    <location>
        <begin position="373"/>
        <end position="407"/>
    </location>
</feature>
<dbReference type="NCBIfam" id="TIGR00350">
    <property type="entry name" value="lytR_cpsA_psr"/>
    <property type="match status" value="1"/>
</dbReference>
<feature type="compositionally biased region" description="Polar residues" evidence="2">
    <location>
        <begin position="351"/>
        <end position="363"/>
    </location>
</feature>
<gene>
    <name evidence="5" type="ORF">ACJDUG_04290</name>
</gene>
<feature type="region of interest" description="Disordered" evidence="2">
    <location>
        <begin position="335"/>
        <end position="437"/>
    </location>
</feature>
<evidence type="ECO:0000256" key="1">
    <source>
        <dbReference type="ARBA" id="ARBA00006068"/>
    </source>
</evidence>
<keyword evidence="3" id="KW-0812">Transmembrane</keyword>